<dbReference type="Proteomes" id="UP000734854">
    <property type="component" value="Unassembled WGS sequence"/>
</dbReference>
<evidence type="ECO:0000313" key="2">
    <source>
        <dbReference type="Proteomes" id="UP000734854"/>
    </source>
</evidence>
<reference evidence="1 2" key="1">
    <citation type="submission" date="2020-08" db="EMBL/GenBank/DDBJ databases">
        <title>Plant Genome Project.</title>
        <authorList>
            <person name="Zhang R.-G."/>
        </authorList>
    </citation>
    <scope>NUCLEOTIDE SEQUENCE [LARGE SCALE GENOMIC DNA]</scope>
    <source>
        <tissue evidence="1">Rhizome</tissue>
    </source>
</reference>
<accession>A0A8J5LLS7</accession>
<protein>
    <submittedName>
        <fullName evidence="1">Uncharacterized protein</fullName>
    </submittedName>
</protein>
<proteinExistence type="predicted"/>
<organism evidence="1 2">
    <name type="scientific">Zingiber officinale</name>
    <name type="common">Ginger</name>
    <name type="synonym">Amomum zingiber</name>
    <dbReference type="NCBI Taxonomy" id="94328"/>
    <lineage>
        <taxon>Eukaryota</taxon>
        <taxon>Viridiplantae</taxon>
        <taxon>Streptophyta</taxon>
        <taxon>Embryophyta</taxon>
        <taxon>Tracheophyta</taxon>
        <taxon>Spermatophyta</taxon>
        <taxon>Magnoliopsida</taxon>
        <taxon>Liliopsida</taxon>
        <taxon>Zingiberales</taxon>
        <taxon>Zingiberaceae</taxon>
        <taxon>Zingiber</taxon>
    </lineage>
</organism>
<comment type="caution">
    <text evidence="1">The sequence shown here is derived from an EMBL/GenBank/DDBJ whole genome shotgun (WGS) entry which is preliminary data.</text>
</comment>
<dbReference type="GO" id="GO:0004252">
    <property type="term" value="F:serine-type endopeptidase activity"/>
    <property type="evidence" value="ECO:0007669"/>
    <property type="project" value="TreeGrafter"/>
</dbReference>
<name>A0A8J5LLS7_ZINOF</name>
<dbReference type="SUPFAM" id="SSF50494">
    <property type="entry name" value="Trypsin-like serine proteases"/>
    <property type="match status" value="1"/>
</dbReference>
<gene>
    <name evidence="1" type="ORF">ZIOFF_018438</name>
</gene>
<dbReference type="InterPro" id="IPR043504">
    <property type="entry name" value="Peptidase_S1_PA_chymotrypsin"/>
</dbReference>
<dbReference type="InterPro" id="IPR009003">
    <property type="entry name" value="Peptidase_S1_PA"/>
</dbReference>
<evidence type="ECO:0000313" key="1">
    <source>
        <dbReference type="EMBL" id="KAG6521323.1"/>
    </source>
</evidence>
<dbReference type="PANTHER" id="PTHR45980:SF6">
    <property type="entry name" value="PROTEASE DO-LIKE 2, CHLOROPLASTIC"/>
    <property type="match status" value="1"/>
</dbReference>
<sequence>MGAPDRGPIPLLRSLYPEPPLLRQISFLLRRSFCGLPGTVRHGGNVPPRGRPVLRDGDQLRRVRGVLPGGDGGGVGGAVAILTAGICMSPEQLRVMYAKEKRDMCELLLPQKADDLRALVSRCSSIIHQTNKLYDTQDSVTVVGYPLGGDTIYVTKGVVSRIEYAHGSSDLLGIQIDAAINPGNSGGPAFNDRGLEPPRNSLEVPPMNTYHNFQLVHEDIQVVSLVATQFRSNLSKCLVLTNRTNREYFEYITDAKLGDPSTNDGGLLATIMAAGFKGKLNRFQPGVRMEIFWLDAWYFMEDLLINPTNYIVSVSLAKTGNLKDHRDALVELVASSEYGILHLFSHHQL</sequence>
<dbReference type="Pfam" id="PF13365">
    <property type="entry name" value="Trypsin_2"/>
    <property type="match status" value="1"/>
</dbReference>
<dbReference type="PANTHER" id="PTHR45980">
    <property type="match status" value="1"/>
</dbReference>
<dbReference type="AlphaFoldDB" id="A0A8J5LLS7"/>
<dbReference type="Gene3D" id="2.40.10.10">
    <property type="entry name" value="Trypsin-like serine proteases"/>
    <property type="match status" value="1"/>
</dbReference>
<dbReference type="EMBL" id="JACMSC010000005">
    <property type="protein sequence ID" value="KAG6521323.1"/>
    <property type="molecule type" value="Genomic_DNA"/>
</dbReference>
<keyword evidence="2" id="KW-1185">Reference proteome</keyword>